<gene>
    <name evidence="3" type="ORF">FHG71_11000</name>
</gene>
<sequence length="94" mass="10868">MAYRLLPAALADLEVISLHIAADNPRAARRWLDRIEERCARLAELPGLGVARPDIRSDLRFWPEGSYLLLYRQTGEDVEFVRILHGARQWEDLL</sequence>
<reference evidence="3 4" key="1">
    <citation type="submission" date="2019-06" db="EMBL/GenBank/DDBJ databases">
        <authorList>
            <person name="Jiang L."/>
        </authorList>
    </citation>
    <scope>NUCLEOTIDE SEQUENCE [LARGE SCALE GENOMIC DNA]</scope>
    <source>
        <strain evidence="3 4">YIM 48858</strain>
    </source>
</reference>
<dbReference type="Gene3D" id="3.30.2310.20">
    <property type="entry name" value="RelE-like"/>
    <property type="match status" value="1"/>
</dbReference>
<dbReference type="PANTHER" id="PTHR33755">
    <property type="entry name" value="TOXIN PARE1-RELATED"/>
    <property type="match status" value="1"/>
</dbReference>
<evidence type="ECO:0000313" key="3">
    <source>
        <dbReference type="EMBL" id="TNC71473.1"/>
    </source>
</evidence>
<comment type="similarity">
    <text evidence="1">Belongs to the RelE toxin family.</text>
</comment>
<evidence type="ECO:0000256" key="2">
    <source>
        <dbReference type="ARBA" id="ARBA00022649"/>
    </source>
</evidence>
<dbReference type="InterPro" id="IPR035093">
    <property type="entry name" value="RelE/ParE_toxin_dom_sf"/>
</dbReference>
<protein>
    <submittedName>
        <fullName evidence="3">Type II toxin-antitoxin system RelE/ParE family toxin</fullName>
    </submittedName>
</protein>
<accession>A0A5C4NA31</accession>
<dbReference type="PANTHER" id="PTHR33755:SF6">
    <property type="entry name" value="PLASMID STABILIZATION SYSTEM PROTEIN"/>
    <property type="match status" value="1"/>
</dbReference>
<dbReference type="InterPro" id="IPR051803">
    <property type="entry name" value="TA_system_RelE-like_toxin"/>
</dbReference>
<dbReference type="OrthoDB" id="595470at2"/>
<evidence type="ECO:0000256" key="1">
    <source>
        <dbReference type="ARBA" id="ARBA00006226"/>
    </source>
</evidence>
<evidence type="ECO:0000313" key="4">
    <source>
        <dbReference type="Proteomes" id="UP000305709"/>
    </source>
</evidence>
<proteinExistence type="inferred from homology"/>
<dbReference type="Pfam" id="PF05016">
    <property type="entry name" value="ParE_toxin"/>
    <property type="match status" value="1"/>
</dbReference>
<keyword evidence="4" id="KW-1185">Reference proteome</keyword>
<comment type="caution">
    <text evidence="3">The sequence shown here is derived from an EMBL/GenBank/DDBJ whole genome shotgun (WGS) entry which is preliminary data.</text>
</comment>
<dbReference type="Proteomes" id="UP000305709">
    <property type="component" value="Unassembled WGS sequence"/>
</dbReference>
<dbReference type="EMBL" id="VDFV01000013">
    <property type="protein sequence ID" value="TNC71473.1"/>
    <property type="molecule type" value="Genomic_DNA"/>
</dbReference>
<dbReference type="RefSeq" id="WP_139081735.1">
    <property type="nucleotide sequence ID" value="NZ_VDFV01000013.1"/>
</dbReference>
<dbReference type="InterPro" id="IPR007712">
    <property type="entry name" value="RelE/ParE_toxin"/>
</dbReference>
<keyword evidence="2" id="KW-1277">Toxin-antitoxin system</keyword>
<organism evidence="3 4">
    <name type="scientific">Rubellimicrobium roseum</name>
    <dbReference type="NCBI Taxonomy" id="687525"/>
    <lineage>
        <taxon>Bacteria</taxon>
        <taxon>Pseudomonadati</taxon>
        <taxon>Pseudomonadota</taxon>
        <taxon>Alphaproteobacteria</taxon>
        <taxon>Rhodobacterales</taxon>
        <taxon>Roseobacteraceae</taxon>
        <taxon>Rubellimicrobium</taxon>
    </lineage>
</organism>
<dbReference type="AlphaFoldDB" id="A0A5C4NA31"/>
<name>A0A5C4NA31_9RHOB</name>